<keyword evidence="1" id="KW-0732">Signal</keyword>
<gene>
    <name evidence="3" type="ORF">GO988_16245</name>
</gene>
<feature type="signal peptide" evidence="1">
    <location>
        <begin position="1"/>
        <end position="20"/>
    </location>
</feature>
<proteinExistence type="predicted"/>
<dbReference type="RefSeq" id="WP_157567454.1">
    <property type="nucleotide sequence ID" value="NZ_WQKZ01000004.1"/>
</dbReference>
<dbReference type="Pfam" id="PF13568">
    <property type="entry name" value="OMP_b-brl_2"/>
    <property type="match status" value="1"/>
</dbReference>
<keyword evidence="4" id="KW-1185">Reference proteome</keyword>
<dbReference type="PROSITE" id="PS51257">
    <property type="entry name" value="PROKAR_LIPOPROTEIN"/>
    <property type="match status" value="1"/>
</dbReference>
<dbReference type="Proteomes" id="UP000441336">
    <property type="component" value="Unassembled WGS sequence"/>
</dbReference>
<dbReference type="SUPFAM" id="SSF56925">
    <property type="entry name" value="OMPA-like"/>
    <property type="match status" value="1"/>
</dbReference>
<sequence>MKKVFLSIGLIAGISCAAQAQGVKFGVKAGASLTDLTNGDGNAYKFGFNGGVLANFGFNDMISIQPEVLYSMKGTKNKDNSDNRINMNYIDVPVLVKVATGATGLFFEAGPQVGFLASAKYKVSGADFDVKDAFKSVDFGYAAGLGFQVASGPMVGLRYNGGFTNVGKDATVNGVKIESGNVKNSAFQLYVGYTFGGK</sequence>
<comment type="caution">
    <text evidence="3">The sequence shown here is derived from an EMBL/GenBank/DDBJ whole genome shotgun (WGS) entry which is preliminary data.</text>
</comment>
<evidence type="ECO:0000256" key="1">
    <source>
        <dbReference type="SAM" id="SignalP"/>
    </source>
</evidence>
<evidence type="ECO:0000259" key="2">
    <source>
        <dbReference type="Pfam" id="PF13568"/>
    </source>
</evidence>
<feature type="domain" description="Outer membrane protein beta-barrel" evidence="2">
    <location>
        <begin position="19"/>
        <end position="166"/>
    </location>
</feature>
<feature type="chain" id="PRO_5029762219" evidence="1">
    <location>
        <begin position="21"/>
        <end position="198"/>
    </location>
</feature>
<reference evidence="3 4" key="1">
    <citation type="submission" date="2019-12" db="EMBL/GenBank/DDBJ databases">
        <title>Hymenobacter sp. HMF4947 Genome sequencing and assembly.</title>
        <authorList>
            <person name="Kang H."/>
            <person name="Cha I."/>
            <person name="Kim H."/>
            <person name="Joh K."/>
        </authorList>
    </citation>
    <scope>NUCLEOTIDE SEQUENCE [LARGE SCALE GENOMIC DNA]</scope>
    <source>
        <strain evidence="3 4">HMF4947</strain>
    </source>
</reference>
<name>A0A7K1THQ5_9BACT</name>
<accession>A0A7K1THQ5</accession>
<evidence type="ECO:0000313" key="3">
    <source>
        <dbReference type="EMBL" id="MVN77882.1"/>
    </source>
</evidence>
<dbReference type="InterPro" id="IPR025665">
    <property type="entry name" value="Beta-barrel_OMP_2"/>
</dbReference>
<protein>
    <submittedName>
        <fullName evidence="3">Outer membrane beta-barrel protein</fullName>
    </submittedName>
</protein>
<evidence type="ECO:0000313" key="4">
    <source>
        <dbReference type="Proteomes" id="UP000441336"/>
    </source>
</evidence>
<dbReference type="EMBL" id="WQKZ01000004">
    <property type="protein sequence ID" value="MVN77882.1"/>
    <property type="molecule type" value="Genomic_DNA"/>
</dbReference>
<organism evidence="3 4">
    <name type="scientific">Hymenobacter ginkgonis</name>
    <dbReference type="NCBI Taxonomy" id="2682976"/>
    <lineage>
        <taxon>Bacteria</taxon>
        <taxon>Pseudomonadati</taxon>
        <taxon>Bacteroidota</taxon>
        <taxon>Cytophagia</taxon>
        <taxon>Cytophagales</taxon>
        <taxon>Hymenobacteraceae</taxon>
        <taxon>Hymenobacter</taxon>
    </lineage>
</organism>
<dbReference type="InterPro" id="IPR011250">
    <property type="entry name" value="OMP/PagP_B-barrel"/>
</dbReference>
<dbReference type="AlphaFoldDB" id="A0A7K1THQ5"/>